<accession>A0A1E5FD49</accession>
<reference evidence="1 2" key="1">
    <citation type="journal article" date="2012" name="Science">
        <title>Ecological populations of bacteria act as socially cohesive units of antibiotic production and resistance.</title>
        <authorList>
            <person name="Cordero O.X."/>
            <person name="Wildschutte H."/>
            <person name="Kirkup B."/>
            <person name="Proehl S."/>
            <person name="Ngo L."/>
            <person name="Hussain F."/>
            <person name="Le Roux F."/>
            <person name="Mincer T."/>
            <person name="Polz M.F."/>
        </authorList>
    </citation>
    <scope>NUCLEOTIDE SEQUENCE [LARGE SCALE GENOMIC DNA]</scope>
    <source>
        <strain evidence="1 2">12E03</strain>
    </source>
</reference>
<sequence>MRKTNMALLENPFRELLTELVSSAEFEADIQGLNGSEKDVFVVEYIKGFTIEEDIYLKCPTCKSTSVRESVTEAPGNWICLDCRTQWIIE</sequence>
<dbReference type="RefSeq" id="WP_019821550.1">
    <property type="nucleotide sequence ID" value="NZ_AJZD02000310.1"/>
</dbReference>
<organism evidence="1 2">
    <name type="scientific">Vibrio splendidus 12E03</name>
    <dbReference type="NCBI Taxonomy" id="1191305"/>
    <lineage>
        <taxon>Bacteria</taxon>
        <taxon>Pseudomonadati</taxon>
        <taxon>Pseudomonadota</taxon>
        <taxon>Gammaproteobacteria</taxon>
        <taxon>Vibrionales</taxon>
        <taxon>Vibrionaceae</taxon>
        <taxon>Vibrio</taxon>
    </lineage>
</organism>
<evidence type="ECO:0000313" key="2">
    <source>
        <dbReference type="Proteomes" id="UP000094802"/>
    </source>
</evidence>
<gene>
    <name evidence="1" type="ORF">A142_23830</name>
</gene>
<dbReference type="OrthoDB" id="9783238at2"/>
<name>A0A1E5FD49_VIBSP</name>
<dbReference type="AlphaFoldDB" id="A0A1E5FD49"/>
<protein>
    <submittedName>
        <fullName evidence="1">Uncharacterized protein</fullName>
    </submittedName>
</protein>
<evidence type="ECO:0000313" key="1">
    <source>
        <dbReference type="EMBL" id="OEF86848.1"/>
    </source>
</evidence>
<dbReference type="EMBL" id="AJZD02000310">
    <property type="protein sequence ID" value="OEF86848.1"/>
    <property type="molecule type" value="Genomic_DNA"/>
</dbReference>
<comment type="caution">
    <text evidence="1">The sequence shown here is derived from an EMBL/GenBank/DDBJ whole genome shotgun (WGS) entry which is preliminary data.</text>
</comment>
<proteinExistence type="predicted"/>
<dbReference type="Proteomes" id="UP000094802">
    <property type="component" value="Unassembled WGS sequence"/>
</dbReference>